<dbReference type="InterPro" id="IPR013087">
    <property type="entry name" value="Znf_C2H2_type"/>
</dbReference>
<feature type="region of interest" description="Disordered" evidence="1">
    <location>
        <begin position="1"/>
        <end position="42"/>
    </location>
</feature>
<evidence type="ECO:0000313" key="4">
    <source>
        <dbReference type="Proteomes" id="UP001500889"/>
    </source>
</evidence>
<evidence type="ECO:0000259" key="2">
    <source>
        <dbReference type="SMART" id="SM00355"/>
    </source>
</evidence>
<feature type="compositionally biased region" description="Polar residues" evidence="1">
    <location>
        <begin position="239"/>
        <end position="256"/>
    </location>
</feature>
<evidence type="ECO:0000256" key="1">
    <source>
        <dbReference type="SAM" id="MobiDB-lite"/>
    </source>
</evidence>
<reference evidence="3 4" key="1">
    <citation type="submission" date="2024-02" db="EMBL/GenBank/DDBJ databases">
        <title>A chromosome-level genome assembly of Drosophila madeirensis, a fruit fly species endemic to Madeira island.</title>
        <authorList>
            <person name="Tomihara K."/>
            <person name="Llopart A."/>
            <person name="Yamamoto D."/>
        </authorList>
    </citation>
    <scope>NUCLEOTIDE SEQUENCE [LARGE SCALE GENOMIC DNA]</scope>
    <source>
        <strain evidence="3 4">RF1</strain>
    </source>
</reference>
<feature type="compositionally biased region" description="Polar residues" evidence="1">
    <location>
        <begin position="27"/>
        <end position="40"/>
    </location>
</feature>
<feature type="compositionally biased region" description="Basic and acidic residues" evidence="1">
    <location>
        <begin position="70"/>
        <end position="79"/>
    </location>
</feature>
<sequence length="404" mass="45880">MSENKHANRPAQKGNSPAKLGSPAIATASTRQVAASPGSTTHHKKLYVSFKMDKCTPLLTTQQKKGSRQRSSEFSHESSESTFAQKRGSDRQTQDTLSSQGAETTTGPWLCLECSVSLPSYGDFRLHLIEKHKRTTERWALCEDCGWRSDSNRALHFHKYTDHQINSLLYTFPECDLCDRKYSSKDELQAHLTECLSAHISAIEESEQDPEDDGSIIYDIILETDDDEDDDMPLKPPSTARQNQTFTHTRLEQGTPSDGDDEAASRAEDGNRGSYSPTSTEYNEARQYTEITVSGILKQSGDEGKLLLSRVHKKTLTRSLRNKLTKMIVNYFLTRKINMTLQQSYALERDVVRLFPDEKLEQWRSNGKTAGTLYNSFRYKRRVKHAAELQEVQKETLQEGEKRP</sequence>
<organism evidence="3 4">
    <name type="scientific">Drosophila madeirensis</name>
    <name type="common">Fruit fly</name>
    <dbReference type="NCBI Taxonomy" id="30013"/>
    <lineage>
        <taxon>Eukaryota</taxon>
        <taxon>Metazoa</taxon>
        <taxon>Ecdysozoa</taxon>
        <taxon>Arthropoda</taxon>
        <taxon>Hexapoda</taxon>
        <taxon>Insecta</taxon>
        <taxon>Pterygota</taxon>
        <taxon>Neoptera</taxon>
        <taxon>Endopterygota</taxon>
        <taxon>Diptera</taxon>
        <taxon>Brachycera</taxon>
        <taxon>Muscomorpha</taxon>
        <taxon>Ephydroidea</taxon>
        <taxon>Drosophilidae</taxon>
        <taxon>Drosophila</taxon>
        <taxon>Sophophora</taxon>
    </lineage>
</organism>
<feature type="region of interest" description="Disordered" evidence="1">
    <location>
        <begin position="60"/>
        <end position="104"/>
    </location>
</feature>
<dbReference type="Proteomes" id="UP001500889">
    <property type="component" value="Chromosome U"/>
</dbReference>
<protein>
    <submittedName>
        <fullName evidence="3">Centrosome-associated zinc finger protein CP190-like</fullName>
    </submittedName>
</protein>
<dbReference type="SMART" id="SM00355">
    <property type="entry name" value="ZnF_C2H2"/>
    <property type="match status" value="3"/>
</dbReference>
<feature type="compositionally biased region" description="Polar residues" evidence="1">
    <location>
        <begin position="94"/>
        <end position="104"/>
    </location>
</feature>
<dbReference type="Gene3D" id="3.30.160.60">
    <property type="entry name" value="Classic Zinc Finger"/>
    <property type="match status" value="1"/>
</dbReference>
<gene>
    <name evidence="3" type="ORF">DMAD_12205</name>
</gene>
<evidence type="ECO:0000313" key="3">
    <source>
        <dbReference type="EMBL" id="BFF94614.1"/>
    </source>
</evidence>
<feature type="domain" description="C2H2-type" evidence="2">
    <location>
        <begin position="109"/>
        <end position="132"/>
    </location>
</feature>
<proteinExistence type="predicted"/>
<dbReference type="InterPro" id="IPR031934">
    <property type="entry name" value="DUF4769"/>
</dbReference>
<dbReference type="EMBL" id="AP029264">
    <property type="protein sequence ID" value="BFF94614.1"/>
    <property type="molecule type" value="Genomic_DNA"/>
</dbReference>
<dbReference type="AlphaFoldDB" id="A0AAU9FG11"/>
<feature type="domain" description="C2H2-type" evidence="2">
    <location>
        <begin position="140"/>
        <end position="163"/>
    </location>
</feature>
<feature type="region of interest" description="Disordered" evidence="1">
    <location>
        <begin position="226"/>
        <end position="283"/>
    </location>
</feature>
<feature type="domain" description="C2H2-type" evidence="2">
    <location>
        <begin position="173"/>
        <end position="199"/>
    </location>
</feature>
<name>A0AAU9FG11_DROMD</name>
<keyword evidence="4" id="KW-1185">Reference proteome</keyword>
<accession>A0AAU9FG11</accession>
<feature type="compositionally biased region" description="Polar residues" evidence="1">
    <location>
        <begin position="273"/>
        <end position="282"/>
    </location>
</feature>
<dbReference type="Pfam" id="PF15992">
    <property type="entry name" value="DUF4769"/>
    <property type="match status" value="1"/>
</dbReference>